<feature type="domain" description="Putative glycogen debranching enzyme N-terminal" evidence="1">
    <location>
        <begin position="31"/>
        <end position="212"/>
    </location>
</feature>
<reference evidence="3" key="1">
    <citation type="submission" date="2020-11" db="EMBL/GenBank/DDBJ databases">
        <title>Whole-genome analyses of Nonomuraea sp. K274.</title>
        <authorList>
            <person name="Veyisoglu A."/>
        </authorList>
    </citation>
    <scope>NUCLEOTIDE SEQUENCE</scope>
    <source>
        <strain evidence="3">K274</strain>
    </source>
</reference>
<dbReference type="InterPro" id="IPR032856">
    <property type="entry name" value="GDE_N_bis"/>
</dbReference>
<dbReference type="InterPro" id="IPR054491">
    <property type="entry name" value="MGH1-like_GH"/>
</dbReference>
<evidence type="ECO:0000313" key="4">
    <source>
        <dbReference type="Proteomes" id="UP000605361"/>
    </source>
</evidence>
<dbReference type="RefSeq" id="WP_195902677.1">
    <property type="nucleotide sequence ID" value="NZ_JADOGI010000322.1"/>
</dbReference>
<dbReference type="InterPro" id="IPR008928">
    <property type="entry name" value="6-hairpin_glycosidase_sf"/>
</dbReference>
<name>A0A931AL81_9ACTN</name>
<dbReference type="EMBL" id="JADOGI010000322">
    <property type="protein sequence ID" value="MBF8193830.1"/>
    <property type="molecule type" value="Genomic_DNA"/>
</dbReference>
<gene>
    <name evidence="3" type="ORF">ITP53_50765</name>
</gene>
<dbReference type="Gene3D" id="1.50.10.10">
    <property type="match status" value="1"/>
</dbReference>
<dbReference type="SUPFAM" id="SSF48208">
    <property type="entry name" value="Six-hairpin glycosidases"/>
    <property type="match status" value="1"/>
</dbReference>
<dbReference type="InterPro" id="IPR012341">
    <property type="entry name" value="6hp_glycosidase-like_sf"/>
</dbReference>
<keyword evidence="4" id="KW-1185">Reference proteome</keyword>
<sequence length="703" mass="74830">MDVKTPEETGQEPGAEAGLQPFLHDSCITMHAPSFTASRPDGQLSHGADGFYHGERRALARLEISADRVLSAPVAGGLEGADRALFRTVLRGVAETTADPAVVLERRRTTAPGRLTESLRVLNSGRVPALIRLSVAAGTDLATMEQVKSGVPVASVAAEVEVTGSALVWAGDAVTVRLASSPAPTGIEAGARQGRLHYDIALAPGEDWKAELVCTAEDAEGEPFPAPATEGTPWRTPRLRSADRRFDDWLHQSHADLRRLLLADPDQREDVFLAAGAPWFATLFGRDSLWAARMLLPLGTDLAASTLRVLARRQGKKTDVRTQEQPGKILHEVRRAGLRLPGHSPALPPVYYGTVDATPLWITLLHDAWRWGLDPAEVEALLPHAESALAWMSDHGDADGDGFLEYIDESGRGLANQGWKDSGDSIRFRDGRLAEPPIALCEVQAYAYEAAHSGAALLRAFDRPGADRWEEWAARLKSRFHTAFWVEDDRGPYPAVALDRDKRPADAVTSGFGHLLGTGLLDYEESALLAKRLAGPDLDSGFGLRTLSSDSGGFNPLGYHIGSVWPHDTAIAVFGLTRAGFSEAATSLAAGLIRAAGAFDARLPELFGGYGTDAGRRPVPYPAACRPQAWAATSSVLVLQSLLGLSADVPNGTLTVASQVSADLRPLRASGLEIAGGPLEITVAADGTADVQAPAGLTVRVTP</sequence>
<dbReference type="Pfam" id="PF22422">
    <property type="entry name" value="MGH1-like_GH"/>
    <property type="match status" value="1"/>
</dbReference>
<proteinExistence type="predicted"/>
<dbReference type="GO" id="GO:0005975">
    <property type="term" value="P:carbohydrate metabolic process"/>
    <property type="evidence" value="ECO:0007669"/>
    <property type="project" value="InterPro"/>
</dbReference>
<dbReference type="Pfam" id="PF14742">
    <property type="entry name" value="GDE_N_bis"/>
    <property type="match status" value="1"/>
</dbReference>
<evidence type="ECO:0000259" key="2">
    <source>
        <dbReference type="Pfam" id="PF22422"/>
    </source>
</evidence>
<protein>
    <submittedName>
        <fullName evidence="3">Amylo-alpha-1,6-glucosidase</fullName>
    </submittedName>
</protein>
<dbReference type="Proteomes" id="UP000605361">
    <property type="component" value="Unassembled WGS sequence"/>
</dbReference>
<accession>A0A931AL81</accession>
<evidence type="ECO:0000259" key="1">
    <source>
        <dbReference type="Pfam" id="PF14742"/>
    </source>
</evidence>
<evidence type="ECO:0000313" key="3">
    <source>
        <dbReference type="EMBL" id="MBF8193830.1"/>
    </source>
</evidence>
<organism evidence="3 4">
    <name type="scientific">Nonomuraea cypriaca</name>
    <dbReference type="NCBI Taxonomy" id="1187855"/>
    <lineage>
        <taxon>Bacteria</taxon>
        <taxon>Bacillati</taxon>
        <taxon>Actinomycetota</taxon>
        <taxon>Actinomycetes</taxon>
        <taxon>Streptosporangiales</taxon>
        <taxon>Streptosporangiaceae</taxon>
        <taxon>Nonomuraea</taxon>
    </lineage>
</organism>
<dbReference type="AlphaFoldDB" id="A0A931AL81"/>
<comment type="caution">
    <text evidence="3">The sequence shown here is derived from an EMBL/GenBank/DDBJ whole genome shotgun (WGS) entry which is preliminary data.</text>
</comment>
<feature type="domain" description="Mannosylglycerate hydrolase MGH1-like glycoside hydrolase" evidence="2">
    <location>
        <begin position="289"/>
        <end position="596"/>
    </location>
</feature>